<dbReference type="KEGG" id="psul:AU252_13615"/>
<protein>
    <submittedName>
        <fullName evidence="1">Uncharacterized protein</fullName>
    </submittedName>
</protein>
<dbReference type="STRING" id="121292.AU252_13615"/>
<evidence type="ECO:0000313" key="1">
    <source>
        <dbReference type="EMBL" id="ALV42067.1"/>
    </source>
</evidence>
<accession>A0A0U3PCH4</accession>
<dbReference type="AlphaFoldDB" id="A0A0U3PCH4"/>
<proteinExistence type="predicted"/>
<gene>
    <name evidence="1" type="ORF">AU252_13615</name>
</gene>
<sequence length="104" mass="11568">MLKCRTSSQGVERRTRQRSALEEMLGRTTGFRSAQQLHAMLREDGDAVSAPWNYWASVPPAKSLQQLPAEAKPRQAKTTDPRLTGRTACHSCLLPPAYVETTVD</sequence>
<dbReference type="EMBL" id="CP013747">
    <property type="protein sequence ID" value="ALV42067.1"/>
    <property type="molecule type" value="Genomic_DNA"/>
</dbReference>
<dbReference type="Proteomes" id="UP000065151">
    <property type="component" value="Chromosome"/>
</dbReference>
<reference evidence="1 2" key="1">
    <citation type="submission" date="2015-12" db="EMBL/GenBank/DDBJ databases">
        <authorList>
            <person name="Shamseldin A."/>
            <person name="Moawad H."/>
            <person name="Abd El-Rahim W.M."/>
            <person name="Sadowsky M.J."/>
        </authorList>
    </citation>
    <scope>NUCLEOTIDE SEQUENCE [LARGE SCALE GENOMIC DNA]</scope>
    <source>
        <strain evidence="1 2">Ar51</strain>
    </source>
</reference>
<name>A0A0U3PCH4_9MICC</name>
<organism evidence="1">
    <name type="scientific">Pseudarthrobacter sulfonivorans</name>
    <dbReference type="NCBI Taxonomy" id="121292"/>
    <lineage>
        <taxon>Bacteria</taxon>
        <taxon>Bacillati</taxon>
        <taxon>Actinomycetota</taxon>
        <taxon>Actinomycetes</taxon>
        <taxon>Micrococcales</taxon>
        <taxon>Micrococcaceae</taxon>
        <taxon>Pseudarthrobacter</taxon>
    </lineage>
</organism>
<evidence type="ECO:0000313" key="2">
    <source>
        <dbReference type="Proteomes" id="UP000065151"/>
    </source>
</evidence>